<reference evidence="2" key="1">
    <citation type="submission" date="2020-03" db="EMBL/GenBank/DDBJ databases">
        <title>The deep terrestrial virosphere.</title>
        <authorList>
            <person name="Holmfeldt K."/>
            <person name="Nilsson E."/>
            <person name="Simone D."/>
            <person name="Lopez-Fernandez M."/>
            <person name="Wu X."/>
            <person name="de Brujin I."/>
            <person name="Lundin D."/>
            <person name="Andersson A."/>
            <person name="Bertilsson S."/>
            <person name="Dopson M."/>
        </authorList>
    </citation>
    <scope>NUCLEOTIDE SEQUENCE</scope>
    <source>
        <strain evidence="2">MM415B00849</strain>
    </source>
</reference>
<dbReference type="AlphaFoldDB" id="A0A6M3IXD5"/>
<name>A0A6M3IXD5_9ZZZZ</name>
<gene>
    <name evidence="2" type="ORF">MM415B00849_0035</name>
</gene>
<feature type="compositionally biased region" description="Polar residues" evidence="1">
    <location>
        <begin position="223"/>
        <end position="240"/>
    </location>
</feature>
<accession>A0A6M3IXD5</accession>
<evidence type="ECO:0000256" key="1">
    <source>
        <dbReference type="SAM" id="MobiDB-lite"/>
    </source>
</evidence>
<feature type="region of interest" description="Disordered" evidence="1">
    <location>
        <begin position="199"/>
        <end position="242"/>
    </location>
</feature>
<organism evidence="2">
    <name type="scientific">viral metagenome</name>
    <dbReference type="NCBI Taxonomy" id="1070528"/>
    <lineage>
        <taxon>unclassified sequences</taxon>
        <taxon>metagenomes</taxon>
        <taxon>organismal metagenomes</taxon>
    </lineage>
</organism>
<evidence type="ECO:0000313" key="2">
    <source>
        <dbReference type="EMBL" id="QJA61978.1"/>
    </source>
</evidence>
<protein>
    <submittedName>
        <fullName evidence="2">Uncharacterized protein</fullName>
    </submittedName>
</protein>
<proteinExistence type="predicted"/>
<dbReference type="EMBL" id="MT141458">
    <property type="protein sequence ID" value="QJA61978.1"/>
    <property type="molecule type" value="Genomic_DNA"/>
</dbReference>
<sequence length="303" mass="33990">MDSTALTTMDKTTMLARINQAKFPQDLTPVDKDLLAVAAITYGFDPIMKEISIYQGNPFISIDGRYRKAQESGLLDGVETRPANKQEREDWSIPVEDYFFRSEVFVKGAGRPFVGWGRVFAKEALPGSRNDPKSTFKPIQSNPQRMAEKRAEAQALRKAFHIPLPSIEDIGLPEYDIDSTAIEVNKDTGEIIDKPKAIEAKATPQKVAPAKKQEPAVTPPQSTPAVKQESPQEYTATEQEPQPLIDMDWLKESLQSLNWNTCGKYLMDNYGVTGNKVSEMVKQMTSEQAVEFTKEVQDRLNML</sequence>